<sequence>MLNAFYIVLLMDNTYKTNKHQLPLLEIVVVASNEMTFSMAFAFMVSKCANNFVRALEKLRGLFWMDDALPRYCN</sequence>
<protein>
    <submittedName>
        <fullName evidence="1">Uncharacterized protein</fullName>
    </submittedName>
</protein>
<evidence type="ECO:0000313" key="1">
    <source>
        <dbReference type="EMBL" id="KAI4305038.1"/>
    </source>
</evidence>
<evidence type="ECO:0000313" key="2">
    <source>
        <dbReference type="Proteomes" id="UP000828941"/>
    </source>
</evidence>
<dbReference type="Proteomes" id="UP000828941">
    <property type="component" value="Chromosome 12"/>
</dbReference>
<comment type="caution">
    <text evidence="1">The sequence shown here is derived from an EMBL/GenBank/DDBJ whole genome shotgun (WGS) entry which is preliminary data.</text>
</comment>
<organism evidence="1 2">
    <name type="scientific">Bauhinia variegata</name>
    <name type="common">Purple orchid tree</name>
    <name type="synonym">Phanera variegata</name>
    <dbReference type="NCBI Taxonomy" id="167791"/>
    <lineage>
        <taxon>Eukaryota</taxon>
        <taxon>Viridiplantae</taxon>
        <taxon>Streptophyta</taxon>
        <taxon>Embryophyta</taxon>
        <taxon>Tracheophyta</taxon>
        <taxon>Spermatophyta</taxon>
        <taxon>Magnoliopsida</taxon>
        <taxon>eudicotyledons</taxon>
        <taxon>Gunneridae</taxon>
        <taxon>Pentapetalae</taxon>
        <taxon>rosids</taxon>
        <taxon>fabids</taxon>
        <taxon>Fabales</taxon>
        <taxon>Fabaceae</taxon>
        <taxon>Cercidoideae</taxon>
        <taxon>Cercideae</taxon>
        <taxon>Bauhiniinae</taxon>
        <taxon>Bauhinia</taxon>
    </lineage>
</organism>
<proteinExistence type="predicted"/>
<dbReference type="EMBL" id="CM039437">
    <property type="protein sequence ID" value="KAI4305038.1"/>
    <property type="molecule type" value="Genomic_DNA"/>
</dbReference>
<keyword evidence="2" id="KW-1185">Reference proteome</keyword>
<gene>
    <name evidence="1" type="ORF">L6164_028428</name>
</gene>
<accession>A0ACB9L7F4</accession>
<name>A0ACB9L7F4_BAUVA</name>
<reference evidence="1 2" key="1">
    <citation type="journal article" date="2022" name="DNA Res.">
        <title>Chromosomal-level genome assembly of the orchid tree Bauhinia variegata (Leguminosae; Cercidoideae) supports the allotetraploid origin hypothesis of Bauhinia.</title>
        <authorList>
            <person name="Zhong Y."/>
            <person name="Chen Y."/>
            <person name="Zheng D."/>
            <person name="Pang J."/>
            <person name="Liu Y."/>
            <person name="Luo S."/>
            <person name="Meng S."/>
            <person name="Qian L."/>
            <person name="Wei D."/>
            <person name="Dai S."/>
            <person name="Zhou R."/>
        </authorList>
    </citation>
    <scope>NUCLEOTIDE SEQUENCE [LARGE SCALE GENOMIC DNA]</scope>
    <source>
        <strain evidence="1">BV-YZ2020</strain>
    </source>
</reference>